<dbReference type="CDD" id="cd18024">
    <property type="entry name" value="DEXHc_Mtr4-like"/>
    <property type="match status" value="1"/>
</dbReference>
<dbReference type="InterPro" id="IPR014001">
    <property type="entry name" value="Helicase_ATP-bd"/>
</dbReference>
<evidence type="ECO:0000256" key="2">
    <source>
        <dbReference type="ARBA" id="ARBA00022741"/>
    </source>
</evidence>
<dbReference type="FunFam" id="3.40.50.300:FF:000141">
    <property type="entry name" value="ATP-dependent RNA helicase DOB1"/>
    <property type="match status" value="1"/>
</dbReference>
<name>A0A0G4HZ21_9ALVE</name>
<dbReference type="GO" id="GO:0006401">
    <property type="term" value="P:RNA catabolic process"/>
    <property type="evidence" value="ECO:0007669"/>
    <property type="project" value="InterPro"/>
</dbReference>
<dbReference type="Gene3D" id="1.10.3380.30">
    <property type="match status" value="1"/>
</dbReference>
<evidence type="ECO:0000256" key="1">
    <source>
        <dbReference type="ARBA" id="ARBA00004123"/>
    </source>
</evidence>
<feature type="domain" description="Helicase C-terminal" evidence="9">
    <location>
        <begin position="368"/>
        <end position="566"/>
    </location>
</feature>
<evidence type="ECO:0000313" key="10">
    <source>
        <dbReference type="EMBL" id="CEM49785.1"/>
    </source>
</evidence>
<dbReference type="InterPro" id="IPR050699">
    <property type="entry name" value="RNA-DNA_Helicase"/>
</dbReference>
<evidence type="ECO:0000256" key="4">
    <source>
        <dbReference type="ARBA" id="ARBA00022806"/>
    </source>
</evidence>
<dbReference type="AlphaFoldDB" id="A0A0G4HZ21"/>
<dbReference type="InterPro" id="IPR001650">
    <property type="entry name" value="Helicase_C-like"/>
</dbReference>
<evidence type="ECO:0000256" key="3">
    <source>
        <dbReference type="ARBA" id="ARBA00022801"/>
    </source>
</evidence>
<accession>A0A0G4HZ21</accession>
<dbReference type="GO" id="GO:0005634">
    <property type="term" value="C:nucleus"/>
    <property type="evidence" value="ECO:0007669"/>
    <property type="project" value="UniProtKB-SubCell"/>
</dbReference>
<dbReference type="PhylomeDB" id="A0A0G4HZ21"/>
<evidence type="ECO:0000256" key="5">
    <source>
        <dbReference type="ARBA" id="ARBA00022840"/>
    </source>
</evidence>
<dbReference type="GO" id="GO:0005524">
    <property type="term" value="F:ATP binding"/>
    <property type="evidence" value="ECO:0007669"/>
    <property type="project" value="UniProtKB-KW"/>
</dbReference>
<dbReference type="Pfam" id="PF08148">
    <property type="entry name" value="DSHCT"/>
    <property type="match status" value="1"/>
</dbReference>
<dbReference type="EMBL" id="CDMZ01004452">
    <property type="protein sequence ID" value="CEM49785.1"/>
    <property type="molecule type" value="Genomic_DNA"/>
</dbReference>
<dbReference type="PROSITE" id="PS51194">
    <property type="entry name" value="HELICASE_CTER"/>
    <property type="match status" value="1"/>
</dbReference>
<dbReference type="GO" id="GO:0003723">
    <property type="term" value="F:RNA binding"/>
    <property type="evidence" value="ECO:0007669"/>
    <property type="project" value="InterPro"/>
</dbReference>
<dbReference type="SUPFAM" id="SSF52540">
    <property type="entry name" value="P-loop containing nucleoside triphosphate hydrolases"/>
    <property type="match status" value="1"/>
</dbReference>
<comment type="subcellular location">
    <subcellularLocation>
        <location evidence="1">Nucleus</location>
    </subcellularLocation>
</comment>
<dbReference type="Pfam" id="PF13234">
    <property type="entry name" value="MTR4_beta-barrel"/>
    <property type="match status" value="1"/>
</dbReference>
<dbReference type="Pfam" id="PF00271">
    <property type="entry name" value="Helicase_C"/>
    <property type="match status" value="1"/>
</dbReference>
<evidence type="ECO:0000256" key="6">
    <source>
        <dbReference type="ARBA" id="ARBA00023242"/>
    </source>
</evidence>
<dbReference type="InterPro" id="IPR012961">
    <property type="entry name" value="Ski2/MTR4_C"/>
</dbReference>
<dbReference type="InterPro" id="IPR025696">
    <property type="entry name" value="Beta-barrel_MTR4"/>
</dbReference>
<dbReference type="PIRSF" id="PIRSF005198">
    <property type="entry name" value="Antiviral_helicase_SKI2"/>
    <property type="match status" value="1"/>
</dbReference>
<dbReference type="Pfam" id="PF00270">
    <property type="entry name" value="DEAD"/>
    <property type="match status" value="1"/>
</dbReference>
<dbReference type="PROSITE" id="PS51192">
    <property type="entry name" value="HELICASE_ATP_BIND_1"/>
    <property type="match status" value="1"/>
</dbReference>
<dbReference type="SMART" id="SM01142">
    <property type="entry name" value="DSHCT"/>
    <property type="match status" value="1"/>
</dbReference>
<dbReference type="SMART" id="SM00490">
    <property type="entry name" value="HELICc"/>
    <property type="match status" value="1"/>
</dbReference>
<dbReference type="Gene3D" id="2.40.30.300">
    <property type="match status" value="1"/>
</dbReference>
<dbReference type="PANTHER" id="PTHR12131">
    <property type="entry name" value="ATP-DEPENDENT RNA AND DNA HELICASE"/>
    <property type="match status" value="1"/>
</dbReference>
<organism evidence="10">
    <name type="scientific">Chromera velia CCMP2878</name>
    <dbReference type="NCBI Taxonomy" id="1169474"/>
    <lineage>
        <taxon>Eukaryota</taxon>
        <taxon>Sar</taxon>
        <taxon>Alveolata</taxon>
        <taxon>Colpodellida</taxon>
        <taxon>Chromeraceae</taxon>
        <taxon>Chromera</taxon>
    </lineage>
</organism>
<evidence type="ECO:0000259" key="9">
    <source>
        <dbReference type="PROSITE" id="PS51194"/>
    </source>
</evidence>
<sequence length="1121" mass="126626">MDLDVFDAFDEEKAEEVVAESRKRASGDAEGDGAGEGGDGEMGEEEDPQKKTKKTKRIDDMLQKEIEAAAEEMEDPFSGDQDTYDVEFETFSTDGTNCAHECIKPRGWTRKPRPTGPPAKEYKFTLDAFQQAAVGALEIQESVLVSAHTSAGKTVVAEYAISMALRDKQRVIYTSPIKALSNQKFRDLSEEYKDVGLMTGDVTLNHNASVMVMTTEILRSMLYRGSELCREMAWVIFDEIHYMRDRDRGVVWEETIILLPDAVRLVFLSATIPNSKEFAEWICRTKHQPCHLVFTDYRPTPLQHYLFPCGGEGLFLVYDEKKNFHEDNFSKAVTALQQGVEDMQLAGKGTKSKEMNRLKSQKMRTKNDVEKILSMTKRRGYLPVIVFSFSKRDVESNAMGMKGLDLTSEEEKETINMIWQNALGTLADEDKELPQLEAVKPLLLQGFGMHHGGLLPIVKEVTEILFGESLIKVLFATETFAMGINMPAKTVVFTDIRKWDGVERRTVTSGEYIQMSGRAGRRGLDDRGISILMLNERVEPDVAKAIFTGEPTRIDSAFKLSFNMLLNLLRVEGADPHYMIARSFHQFQRFKRAVTLKEEHRKATLAVEEFGMPREICEREAREAGEAAPEWPKKVDVNEAVADYTACRFEILERIAKGIRDIVFRPEHSARFLTPGRAVSVRLPGRPLFGWGLVLNATRTLNKDEKLQRLHREQKARGRGYDPVAEDAAMEQVTMIVDILLCVKSGSGAPSSDEDLKKVETPFGNPAAFQGGAAPPLYQIEPGDMSDALGSKLIVVPCCLDVLDRISKMKIDKMDQQWDLRSEEKRTSFQLLLSDAWSNASTHPEANLLDPKTDMRINSPKLDALLEERNRLMDRMSQNPLKSHPLFDRLLVHQQHKIELEMRKLHTQKELQEHTHLVMKDDLRGMKRVLRRLEYVGPDGKVITLKGRIACEVTTAAELVMGEMLFQNLFETLSPDRLVALLSAAVYDEGKLDDEEEEPPEDPELAEAFEVLKGVAEKVVDAYIEASMPYKKEEFVAMFRPAMMNFCMGWCAGKKFGELMVAHGKKMFEGSVIRTLRRLEELMRQLAAASRGIGNEQLEQKFLAGIALLKRGIVFAASLYL</sequence>
<evidence type="ECO:0000256" key="7">
    <source>
        <dbReference type="SAM" id="MobiDB-lite"/>
    </source>
</evidence>
<feature type="region of interest" description="Disordered" evidence="7">
    <location>
        <begin position="1"/>
        <end position="58"/>
    </location>
</feature>
<keyword evidence="3" id="KW-0378">Hydrolase</keyword>
<dbReference type="Gene3D" id="3.40.50.300">
    <property type="entry name" value="P-loop containing nucleotide triphosphate hydrolases"/>
    <property type="match status" value="2"/>
</dbReference>
<feature type="compositionally biased region" description="Basic and acidic residues" evidence="7">
    <location>
        <begin position="15"/>
        <end position="27"/>
    </location>
</feature>
<dbReference type="InterPro" id="IPR011545">
    <property type="entry name" value="DEAD/DEAH_box_helicase_dom"/>
</dbReference>
<reference evidence="10" key="1">
    <citation type="submission" date="2014-11" db="EMBL/GenBank/DDBJ databases">
        <authorList>
            <person name="Otto D Thomas"/>
            <person name="Naeem Raeece"/>
        </authorList>
    </citation>
    <scope>NUCLEOTIDE SEQUENCE</scope>
</reference>
<keyword evidence="6" id="KW-0539">Nucleus</keyword>
<keyword evidence="4" id="KW-0347">Helicase</keyword>
<dbReference type="InterPro" id="IPR016438">
    <property type="entry name" value="SKI2-like"/>
</dbReference>
<keyword evidence="2" id="KW-0547">Nucleotide-binding</keyword>
<dbReference type="CDD" id="cd18795">
    <property type="entry name" value="SF2_C_Ski2"/>
    <property type="match status" value="1"/>
</dbReference>
<feature type="compositionally biased region" description="Acidic residues" evidence="7">
    <location>
        <begin position="29"/>
        <end position="47"/>
    </location>
</feature>
<dbReference type="FunFam" id="3.40.50.300:FF:000083">
    <property type="entry name" value="ATP-dependent RNA helicase DOB1"/>
    <property type="match status" value="1"/>
</dbReference>
<evidence type="ECO:0008006" key="11">
    <source>
        <dbReference type="Google" id="ProtNLM"/>
    </source>
</evidence>
<dbReference type="PANTHER" id="PTHR12131:SF7">
    <property type="entry name" value="EXOSOME RNA HELICASE MTR4"/>
    <property type="match status" value="1"/>
</dbReference>
<dbReference type="SMART" id="SM00487">
    <property type="entry name" value="DEXDc"/>
    <property type="match status" value="1"/>
</dbReference>
<dbReference type="VEuPathDB" id="CryptoDB:Cvel_9612"/>
<feature type="domain" description="Helicase ATP-binding" evidence="8">
    <location>
        <begin position="134"/>
        <end position="290"/>
    </location>
</feature>
<feature type="compositionally biased region" description="Acidic residues" evidence="7">
    <location>
        <begin position="1"/>
        <end position="14"/>
    </location>
</feature>
<protein>
    <recommendedName>
        <fullName evidence="11">Helicase C-terminal domain-containing protein</fullName>
    </recommendedName>
</protein>
<evidence type="ECO:0000259" key="8">
    <source>
        <dbReference type="PROSITE" id="PS51192"/>
    </source>
</evidence>
<gene>
    <name evidence="10" type="ORF">Cvel_9612</name>
</gene>
<dbReference type="InterPro" id="IPR027417">
    <property type="entry name" value="P-loop_NTPase"/>
</dbReference>
<dbReference type="GO" id="GO:0016787">
    <property type="term" value="F:hydrolase activity"/>
    <property type="evidence" value="ECO:0007669"/>
    <property type="project" value="UniProtKB-KW"/>
</dbReference>
<keyword evidence="5" id="KW-0067">ATP-binding</keyword>
<proteinExistence type="predicted"/>
<dbReference type="GO" id="GO:0000460">
    <property type="term" value="P:maturation of 5.8S rRNA"/>
    <property type="evidence" value="ECO:0007669"/>
    <property type="project" value="TreeGrafter"/>
</dbReference>
<dbReference type="GO" id="GO:0003724">
    <property type="term" value="F:RNA helicase activity"/>
    <property type="evidence" value="ECO:0007669"/>
    <property type="project" value="InterPro"/>
</dbReference>